<protein>
    <submittedName>
        <fullName evidence="2">Uncharacterized protein</fullName>
    </submittedName>
</protein>
<evidence type="ECO:0000256" key="1">
    <source>
        <dbReference type="SAM" id="MobiDB-lite"/>
    </source>
</evidence>
<organism evidence="2 3">
    <name type="scientific">Pacificimonas pallii</name>
    <dbReference type="NCBI Taxonomy" id="2827236"/>
    <lineage>
        <taxon>Bacteria</taxon>
        <taxon>Pseudomonadati</taxon>
        <taxon>Pseudomonadota</taxon>
        <taxon>Alphaproteobacteria</taxon>
        <taxon>Sphingomonadales</taxon>
        <taxon>Sphingosinicellaceae</taxon>
        <taxon>Pacificimonas</taxon>
    </lineage>
</organism>
<dbReference type="EMBL" id="JAGSPA010000003">
    <property type="protein sequence ID" value="MBV7257467.1"/>
    <property type="molecule type" value="Genomic_DNA"/>
</dbReference>
<reference evidence="2 3" key="1">
    <citation type="submission" date="2021-04" db="EMBL/GenBank/DDBJ databases">
        <authorList>
            <person name="Pira H."/>
            <person name="Risdian C."/>
            <person name="Wink J."/>
        </authorList>
    </citation>
    <scope>NUCLEOTIDE SEQUENCE [LARGE SCALE GENOMIC DNA]</scope>
    <source>
        <strain evidence="2 3">WHA3</strain>
    </source>
</reference>
<keyword evidence="3" id="KW-1185">Reference proteome</keyword>
<dbReference type="RefSeq" id="WP_218446272.1">
    <property type="nucleotide sequence ID" value="NZ_JAGSPA010000003.1"/>
</dbReference>
<name>A0ABS6SGB8_9SPHN</name>
<evidence type="ECO:0000313" key="3">
    <source>
        <dbReference type="Proteomes" id="UP000722336"/>
    </source>
</evidence>
<feature type="region of interest" description="Disordered" evidence="1">
    <location>
        <begin position="1"/>
        <end position="53"/>
    </location>
</feature>
<sequence length="53" mass="5850">MAKPPKTPPNDTNPPPAPKSDELKDEEAKPTETLAERLEQQKGLPPDAKTNWT</sequence>
<evidence type="ECO:0000313" key="2">
    <source>
        <dbReference type="EMBL" id="MBV7257467.1"/>
    </source>
</evidence>
<accession>A0ABS6SGB8</accession>
<dbReference type="Proteomes" id="UP000722336">
    <property type="component" value="Unassembled WGS sequence"/>
</dbReference>
<feature type="compositionally biased region" description="Pro residues" evidence="1">
    <location>
        <begin position="1"/>
        <end position="18"/>
    </location>
</feature>
<gene>
    <name evidence="2" type="ORF">KCG44_11785</name>
</gene>
<proteinExistence type="predicted"/>
<feature type="compositionally biased region" description="Basic and acidic residues" evidence="1">
    <location>
        <begin position="19"/>
        <end position="40"/>
    </location>
</feature>
<comment type="caution">
    <text evidence="2">The sequence shown here is derived from an EMBL/GenBank/DDBJ whole genome shotgun (WGS) entry which is preliminary data.</text>
</comment>